<accession>A0ACB9ZKC5</accession>
<dbReference type="Proteomes" id="UP001060085">
    <property type="component" value="Linkage Group LG08"/>
</dbReference>
<protein>
    <submittedName>
        <fullName evidence="1">Uncharacterized protein</fullName>
    </submittedName>
</protein>
<gene>
    <name evidence="1" type="ORF">M9H77_34132</name>
</gene>
<reference evidence="2" key="1">
    <citation type="journal article" date="2023" name="Nat. Plants">
        <title>Single-cell RNA sequencing provides a high-resolution roadmap for understanding the multicellular compartmentation of specialized metabolism.</title>
        <authorList>
            <person name="Sun S."/>
            <person name="Shen X."/>
            <person name="Li Y."/>
            <person name="Li Y."/>
            <person name="Wang S."/>
            <person name="Li R."/>
            <person name="Zhang H."/>
            <person name="Shen G."/>
            <person name="Guo B."/>
            <person name="Wei J."/>
            <person name="Xu J."/>
            <person name="St-Pierre B."/>
            <person name="Chen S."/>
            <person name="Sun C."/>
        </authorList>
    </citation>
    <scope>NUCLEOTIDE SEQUENCE [LARGE SCALE GENOMIC DNA]</scope>
</reference>
<evidence type="ECO:0000313" key="1">
    <source>
        <dbReference type="EMBL" id="KAI5648127.1"/>
    </source>
</evidence>
<proteinExistence type="predicted"/>
<evidence type="ECO:0000313" key="2">
    <source>
        <dbReference type="Proteomes" id="UP001060085"/>
    </source>
</evidence>
<sequence length="416" mass="45975">MNEYDGSDHKVCSSDSDFNISLQEDLTIEILRRLPVKSLIRFCCVCKSWKTLIRSNDNFIKKSYLKLSLCKNPNPTNKGLILPLLRVVMGLYVITTRKCITQTISNVDRRSLRQSNAESKNTTRFPTGAESNSTPADAMGCRRFAFYISLALIQKQFQLASGTCTRFDCNLFQAYSTASRRHLCTATLGVHDRWVSPSHTLDLGLVAITVLRHQPLRHVPQDPLALFWCDMVHIVLLQPTAHSHTSYIQRPVRFHIIRSGKNDPPILPRRIKGGNVPLPSNDNFIKSHLKLSLCKNPNRTNKGFILPLLGVVTGLYVITIRPELGRAVHVVVGPCVSLGAAESEAAGPCVFEEFAGSGGFDEVAGSDAAEPCRILETAGPGVMLIQMKLSQANSPKASSHPIFQLEDPLCHGHAIE</sequence>
<organism evidence="1 2">
    <name type="scientific">Catharanthus roseus</name>
    <name type="common">Madagascar periwinkle</name>
    <name type="synonym">Vinca rosea</name>
    <dbReference type="NCBI Taxonomy" id="4058"/>
    <lineage>
        <taxon>Eukaryota</taxon>
        <taxon>Viridiplantae</taxon>
        <taxon>Streptophyta</taxon>
        <taxon>Embryophyta</taxon>
        <taxon>Tracheophyta</taxon>
        <taxon>Spermatophyta</taxon>
        <taxon>Magnoliopsida</taxon>
        <taxon>eudicotyledons</taxon>
        <taxon>Gunneridae</taxon>
        <taxon>Pentapetalae</taxon>
        <taxon>asterids</taxon>
        <taxon>lamiids</taxon>
        <taxon>Gentianales</taxon>
        <taxon>Apocynaceae</taxon>
        <taxon>Rauvolfioideae</taxon>
        <taxon>Vinceae</taxon>
        <taxon>Catharanthinae</taxon>
        <taxon>Catharanthus</taxon>
    </lineage>
</organism>
<keyword evidence="2" id="KW-1185">Reference proteome</keyword>
<name>A0ACB9ZKC5_CATRO</name>
<comment type="caution">
    <text evidence="1">The sequence shown here is derived from an EMBL/GenBank/DDBJ whole genome shotgun (WGS) entry which is preliminary data.</text>
</comment>
<dbReference type="EMBL" id="CM044708">
    <property type="protein sequence ID" value="KAI5648127.1"/>
    <property type="molecule type" value="Genomic_DNA"/>
</dbReference>